<dbReference type="PANTHER" id="PTHR40780:SF2">
    <property type="entry name" value="DUF3669 DOMAIN-CONTAINING PROTEIN"/>
    <property type="match status" value="1"/>
</dbReference>
<dbReference type="RefSeq" id="XP_040646868.1">
    <property type="nucleotide sequence ID" value="XM_040789915.1"/>
</dbReference>
<proteinExistence type="predicted"/>
<dbReference type="GeneID" id="63705215"/>
<dbReference type="PANTHER" id="PTHR40780">
    <property type="entry name" value="DUF3669 DOMAIN-CONTAINING PROTEIN"/>
    <property type="match status" value="1"/>
</dbReference>
<organism evidence="1 2">
    <name type="scientific">Penicillium patulum</name>
    <name type="common">Penicillium griseofulvum</name>
    <dbReference type="NCBI Taxonomy" id="5078"/>
    <lineage>
        <taxon>Eukaryota</taxon>
        <taxon>Fungi</taxon>
        <taxon>Dikarya</taxon>
        <taxon>Ascomycota</taxon>
        <taxon>Pezizomycotina</taxon>
        <taxon>Eurotiomycetes</taxon>
        <taxon>Eurotiomycetidae</taxon>
        <taxon>Eurotiales</taxon>
        <taxon>Aspergillaceae</taxon>
        <taxon>Penicillium</taxon>
    </lineage>
</organism>
<protein>
    <recommendedName>
        <fullName evidence="3">DUF3669 domain-containing protein</fullName>
    </recommendedName>
</protein>
<dbReference type="OrthoDB" id="2993351at2759"/>
<dbReference type="STRING" id="5078.A0A135LH76"/>
<dbReference type="Proteomes" id="UP000070168">
    <property type="component" value="Unassembled WGS sequence"/>
</dbReference>
<dbReference type="AlphaFoldDB" id="A0A135LH76"/>
<evidence type="ECO:0000313" key="1">
    <source>
        <dbReference type="EMBL" id="KXG48332.1"/>
    </source>
</evidence>
<evidence type="ECO:0000313" key="2">
    <source>
        <dbReference type="Proteomes" id="UP000070168"/>
    </source>
</evidence>
<sequence>MEHLRRSAQTSSEDSLISLSSSLRANINLTNQLSALLDGAHDDDVIQQLSLDDSVYTENILLRVLTSDSVTSTTSSSSFAQLQQSRQVLTSVGYRVIGFGQCDLVFERSGRNYVLKIAKPSYEDTLWNDFKAHFTPSRALAALNDKNRDCLARVYLGRRRHLNILSANFTLRNFNLHLDQMVEFNPPVKYFASAMGEALAVIHWSAHVDGYDIEFVLGSEGDTTYSQGVSVSIRPELTPQRLAAMKPHIDIESLITVNSKRRTTRLWILDFNLCHIWDEIAA</sequence>
<name>A0A135LH76_PENPA</name>
<accession>A0A135LH76</accession>
<keyword evidence="2" id="KW-1185">Reference proteome</keyword>
<dbReference type="EMBL" id="LHQR01000065">
    <property type="protein sequence ID" value="KXG48332.1"/>
    <property type="molecule type" value="Genomic_DNA"/>
</dbReference>
<comment type="caution">
    <text evidence="1">The sequence shown here is derived from an EMBL/GenBank/DDBJ whole genome shotgun (WGS) entry which is preliminary data.</text>
</comment>
<gene>
    <name evidence="1" type="ORF">PGRI_022020</name>
</gene>
<evidence type="ECO:0008006" key="3">
    <source>
        <dbReference type="Google" id="ProtNLM"/>
    </source>
</evidence>
<reference evidence="1 2" key="1">
    <citation type="journal article" date="2016" name="BMC Genomics">
        <title>Genome sequencing and secondary metabolism of the postharvest pathogen Penicillium griseofulvum.</title>
        <authorList>
            <person name="Banani H."/>
            <person name="Marcet-Houben M."/>
            <person name="Ballester A.R."/>
            <person name="Abbruscato P."/>
            <person name="Gonzalez-Candelas L."/>
            <person name="Gabaldon T."/>
            <person name="Spadaro D."/>
        </authorList>
    </citation>
    <scope>NUCLEOTIDE SEQUENCE [LARGE SCALE GENOMIC DNA]</scope>
    <source>
        <strain evidence="1 2">PG3</strain>
    </source>
</reference>